<keyword evidence="3" id="KW-0813">Transport</keyword>
<comment type="caution">
    <text evidence="13">The sequence shown here is derived from an EMBL/GenBank/DDBJ whole genome shotgun (WGS) entry which is preliminary data.</text>
</comment>
<dbReference type="PRINTS" id="PR01217">
    <property type="entry name" value="PRICHEXTENSN"/>
</dbReference>
<evidence type="ECO:0000256" key="3">
    <source>
        <dbReference type="ARBA" id="ARBA00022448"/>
    </source>
</evidence>
<dbReference type="AlphaFoldDB" id="A0A844ZWY1"/>
<sequence length="251" mass="26955">MAYADQQMSNNRVIALILVALIHIVLGYALVTGLAYEAFQEAVERVTTVDVDEPEPEEPEDEPPPPEEVPETVPPPFVPPPQLNLPTERTPTPSPSEIPPRSDVSRTPNKTCPDGSVVAATAACGPATKRCPDGTVVPVANACPEPPPPPPKFQPKDPTPRGSPGNWASTRDYPSRALREEREGVTRFRVNVGANGRVTNCTVTGSSGHSDLDQETCKLVTRRGRFNPATNGDGNDVAGTWSSAVRWQIPQ</sequence>
<keyword evidence="7" id="KW-0653">Protein transport</keyword>
<dbReference type="GO" id="GO:0015031">
    <property type="term" value="P:protein transport"/>
    <property type="evidence" value="ECO:0007669"/>
    <property type="project" value="UniProtKB-KW"/>
</dbReference>
<proteinExistence type="inferred from homology"/>
<keyword evidence="4" id="KW-1003">Cell membrane</keyword>
<name>A0A844ZWY1_9SPHN</name>
<dbReference type="PANTHER" id="PTHR33446">
    <property type="entry name" value="PROTEIN TONB-RELATED"/>
    <property type="match status" value="1"/>
</dbReference>
<feature type="region of interest" description="Disordered" evidence="10">
    <location>
        <begin position="47"/>
        <end position="113"/>
    </location>
</feature>
<feature type="compositionally biased region" description="Acidic residues" evidence="10">
    <location>
        <begin position="50"/>
        <end position="70"/>
    </location>
</feature>
<dbReference type="NCBIfam" id="TIGR01352">
    <property type="entry name" value="tonB_Cterm"/>
    <property type="match status" value="1"/>
</dbReference>
<keyword evidence="9 11" id="KW-0472">Membrane</keyword>
<dbReference type="EMBL" id="WTYX01000002">
    <property type="protein sequence ID" value="MXO91267.1"/>
    <property type="molecule type" value="Genomic_DNA"/>
</dbReference>
<dbReference type="InterPro" id="IPR006260">
    <property type="entry name" value="TonB/TolA_C"/>
</dbReference>
<reference evidence="13 14" key="1">
    <citation type="submission" date="2019-12" db="EMBL/GenBank/DDBJ databases">
        <title>Genomic-based taxomic classification of the family Erythrobacteraceae.</title>
        <authorList>
            <person name="Xu L."/>
        </authorList>
    </citation>
    <scope>NUCLEOTIDE SEQUENCE [LARGE SCALE GENOMIC DNA]</scope>
    <source>
        <strain evidence="13 14">KCTC 52763</strain>
    </source>
</reference>
<accession>A0A844ZWY1</accession>
<dbReference type="InterPro" id="IPR051045">
    <property type="entry name" value="TonB-dependent_transducer"/>
</dbReference>
<feature type="transmembrane region" description="Helical" evidence="11">
    <location>
        <begin position="12"/>
        <end position="36"/>
    </location>
</feature>
<comment type="similarity">
    <text evidence="2">Belongs to the TonB family.</text>
</comment>
<dbReference type="Proteomes" id="UP000442714">
    <property type="component" value="Unassembled WGS sequence"/>
</dbReference>
<evidence type="ECO:0000313" key="14">
    <source>
        <dbReference type="Proteomes" id="UP000442714"/>
    </source>
</evidence>
<dbReference type="SUPFAM" id="SSF74653">
    <property type="entry name" value="TolA/TonB C-terminal domain"/>
    <property type="match status" value="1"/>
</dbReference>
<feature type="domain" description="TonB C-terminal" evidence="12">
    <location>
        <begin position="158"/>
        <end position="251"/>
    </location>
</feature>
<evidence type="ECO:0000313" key="13">
    <source>
        <dbReference type="EMBL" id="MXO91267.1"/>
    </source>
</evidence>
<dbReference type="GO" id="GO:0098797">
    <property type="term" value="C:plasma membrane protein complex"/>
    <property type="evidence" value="ECO:0007669"/>
    <property type="project" value="TreeGrafter"/>
</dbReference>
<evidence type="ECO:0000259" key="12">
    <source>
        <dbReference type="PROSITE" id="PS52015"/>
    </source>
</evidence>
<evidence type="ECO:0000256" key="10">
    <source>
        <dbReference type="SAM" id="MobiDB-lite"/>
    </source>
</evidence>
<gene>
    <name evidence="13" type="ORF">GRI41_10560</name>
</gene>
<evidence type="ECO:0000256" key="7">
    <source>
        <dbReference type="ARBA" id="ARBA00022927"/>
    </source>
</evidence>
<dbReference type="PROSITE" id="PS52015">
    <property type="entry name" value="TONB_CTD"/>
    <property type="match status" value="1"/>
</dbReference>
<evidence type="ECO:0000256" key="1">
    <source>
        <dbReference type="ARBA" id="ARBA00004383"/>
    </source>
</evidence>
<evidence type="ECO:0000256" key="9">
    <source>
        <dbReference type="ARBA" id="ARBA00023136"/>
    </source>
</evidence>
<dbReference type="Gene3D" id="3.30.1150.10">
    <property type="match status" value="1"/>
</dbReference>
<keyword evidence="5" id="KW-0997">Cell inner membrane</keyword>
<dbReference type="InterPro" id="IPR037682">
    <property type="entry name" value="TonB_C"/>
</dbReference>
<evidence type="ECO:0000256" key="8">
    <source>
        <dbReference type="ARBA" id="ARBA00022989"/>
    </source>
</evidence>
<organism evidence="13 14">
    <name type="scientific">Pontixanthobacter aquaemixtae</name>
    <dbReference type="NCBI Taxonomy" id="1958940"/>
    <lineage>
        <taxon>Bacteria</taxon>
        <taxon>Pseudomonadati</taxon>
        <taxon>Pseudomonadota</taxon>
        <taxon>Alphaproteobacteria</taxon>
        <taxon>Sphingomonadales</taxon>
        <taxon>Erythrobacteraceae</taxon>
        <taxon>Pontixanthobacter</taxon>
    </lineage>
</organism>
<feature type="region of interest" description="Disordered" evidence="10">
    <location>
        <begin position="142"/>
        <end position="177"/>
    </location>
</feature>
<feature type="compositionally biased region" description="Pro residues" evidence="10">
    <location>
        <begin position="72"/>
        <end position="83"/>
    </location>
</feature>
<evidence type="ECO:0000256" key="6">
    <source>
        <dbReference type="ARBA" id="ARBA00022692"/>
    </source>
</evidence>
<feature type="compositionally biased region" description="Pro residues" evidence="10">
    <location>
        <begin position="144"/>
        <end position="153"/>
    </location>
</feature>
<comment type="subcellular location">
    <subcellularLocation>
        <location evidence="1">Cell inner membrane</location>
        <topology evidence="1">Single-pass membrane protein</topology>
        <orientation evidence="1">Periplasmic side</orientation>
    </subcellularLocation>
</comment>
<keyword evidence="14" id="KW-1185">Reference proteome</keyword>
<evidence type="ECO:0000256" key="5">
    <source>
        <dbReference type="ARBA" id="ARBA00022519"/>
    </source>
</evidence>
<dbReference type="OrthoDB" id="7585155at2"/>
<dbReference type="GO" id="GO:0055085">
    <property type="term" value="P:transmembrane transport"/>
    <property type="evidence" value="ECO:0007669"/>
    <property type="project" value="InterPro"/>
</dbReference>
<evidence type="ECO:0000256" key="2">
    <source>
        <dbReference type="ARBA" id="ARBA00006555"/>
    </source>
</evidence>
<dbReference type="PANTHER" id="PTHR33446:SF2">
    <property type="entry name" value="PROTEIN TONB"/>
    <property type="match status" value="1"/>
</dbReference>
<keyword evidence="8 11" id="KW-1133">Transmembrane helix</keyword>
<protein>
    <submittedName>
        <fullName evidence="13">TonB family protein</fullName>
    </submittedName>
</protein>
<keyword evidence="6 11" id="KW-0812">Transmembrane</keyword>
<dbReference type="Pfam" id="PF03544">
    <property type="entry name" value="TonB_C"/>
    <property type="match status" value="1"/>
</dbReference>
<evidence type="ECO:0000256" key="4">
    <source>
        <dbReference type="ARBA" id="ARBA00022475"/>
    </source>
</evidence>
<evidence type="ECO:0000256" key="11">
    <source>
        <dbReference type="SAM" id="Phobius"/>
    </source>
</evidence>
<dbReference type="GO" id="GO:0031992">
    <property type="term" value="F:energy transducer activity"/>
    <property type="evidence" value="ECO:0007669"/>
    <property type="project" value="TreeGrafter"/>
</dbReference>